<dbReference type="CDD" id="cd07035">
    <property type="entry name" value="TPP_PYR_POX_like"/>
    <property type="match status" value="1"/>
</dbReference>
<proteinExistence type="inferred from homology"/>
<dbReference type="AlphaFoldDB" id="A0A1G6U7J9"/>
<name>A0A1G6U7J9_9BRAD</name>
<feature type="domain" description="Thiamine pyrophosphate enzyme TPP-binding" evidence="5">
    <location>
        <begin position="395"/>
        <end position="541"/>
    </location>
</feature>
<dbReference type="SUPFAM" id="SSF52518">
    <property type="entry name" value="Thiamin diphosphate-binding fold (THDP-binding)"/>
    <property type="match status" value="2"/>
</dbReference>
<dbReference type="FunFam" id="3.40.50.970:FF:000007">
    <property type="entry name" value="Acetolactate synthase"/>
    <property type="match status" value="1"/>
</dbReference>
<dbReference type="Pfam" id="PF02775">
    <property type="entry name" value="TPP_enzyme_C"/>
    <property type="match status" value="1"/>
</dbReference>
<dbReference type="Gene3D" id="3.40.50.1220">
    <property type="entry name" value="TPP-binding domain"/>
    <property type="match status" value="1"/>
</dbReference>
<dbReference type="SUPFAM" id="SSF52467">
    <property type="entry name" value="DHS-like NAD/FAD-binding domain"/>
    <property type="match status" value="1"/>
</dbReference>
<dbReference type="GO" id="GO:0050660">
    <property type="term" value="F:flavin adenine dinucleotide binding"/>
    <property type="evidence" value="ECO:0007669"/>
    <property type="project" value="TreeGrafter"/>
</dbReference>
<evidence type="ECO:0000259" key="6">
    <source>
        <dbReference type="Pfam" id="PF02776"/>
    </source>
</evidence>
<dbReference type="InterPro" id="IPR029061">
    <property type="entry name" value="THDP-binding"/>
</dbReference>
<dbReference type="InterPro" id="IPR012000">
    <property type="entry name" value="Thiamin_PyroP_enz_cen_dom"/>
</dbReference>
<dbReference type="Gene3D" id="3.40.50.970">
    <property type="match status" value="2"/>
</dbReference>
<protein>
    <submittedName>
        <fullName evidence="7">Acetolactate synthase-1/2/3 large subunit</fullName>
    </submittedName>
</protein>
<dbReference type="Pfam" id="PF00205">
    <property type="entry name" value="TPP_enzyme_M"/>
    <property type="match status" value="1"/>
</dbReference>
<dbReference type="PANTHER" id="PTHR18968">
    <property type="entry name" value="THIAMINE PYROPHOSPHATE ENZYMES"/>
    <property type="match status" value="1"/>
</dbReference>
<gene>
    <name evidence="7" type="ORF">SAMN05216337_1010151</name>
</gene>
<dbReference type="GO" id="GO:0000287">
    <property type="term" value="F:magnesium ion binding"/>
    <property type="evidence" value="ECO:0007669"/>
    <property type="project" value="InterPro"/>
</dbReference>
<dbReference type="Pfam" id="PF02776">
    <property type="entry name" value="TPP_enzyme_N"/>
    <property type="match status" value="1"/>
</dbReference>
<organism evidence="7 8">
    <name type="scientific">Bradyrhizobium brasilense</name>
    <dbReference type="NCBI Taxonomy" id="1419277"/>
    <lineage>
        <taxon>Bacteria</taxon>
        <taxon>Pseudomonadati</taxon>
        <taxon>Pseudomonadota</taxon>
        <taxon>Alphaproteobacteria</taxon>
        <taxon>Hyphomicrobiales</taxon>
        <taxon>Nitrobacteraceae</taxon>
        <taxon>Bradyrhizobium</taxon>
    </lineage>
</organism>
<evidence type="ECO:0000256" key="3">
    <source>
        <dbReference type="RuleBase" id="RU362132"/>
    </source>
</evidence>
<dbReference type="InterPro" id="IPR029035">
    <property type="entry name" value="DHS-like_NAD/FAD-binding_dom"/>
</dbReference>
<dbReference type="CDD" id="cd02010">
    <property type="entry name" value="TPP_ALS"/>
    <property type="match status" value="1"/>
</dbReference>
<reference evidence="7 8" key="1">
    <citation type="submission" date="2016-10" db="EMBL/GenBank/DDBJ databases">
        <authorList>
            <person name="de Groot N.N."/>
        </authorList>
    </citation>
    <scope>NUCLEOTIDE SEQUENCE [LARGE SCALE GENOMIC DNA]</scope>
    <source>
        <strain evidence="7 8">R5</strain>
    </source>
</reference>
<evidence type="ECO:0000256" key="1">
    <source>
        <dbReference type="ARBA" id="ARBA00007812"/>
    </source>
</evidence>
<sequence length="558" mass="60495">MAGFIRPLQVKIVGDEIVKGSDLLIEALSYEGVDRVFGVPGEENLDLLESLRNSKIEWVLTRHEQAAAFMAATYGRFTGQPGVCVAACGPGALNLSTGAAYAYLGAMPMVMITGQKAILSSGEGRFQLLDVIALTKPITKLSRQIVSSTSIPSLVRDAFRIAMEERPGPVHLELPEDIAAGETEAVPMVPIHPIEMPVAHPGALARAAKITLESKRPLIMLGAAASRPRSSFGIASFVHRTGIPFFTTQMGKSAISVDTSLYMGTAALSARDYVHQAINQADLIIAIGHDTIEKPPFIMGPKPPHVIHVNYTPATVEQVYFPQTEIIGDIGQSLELLADRVEGKLSNAKALLSLRQSILDRVADQATERCWPLKPQRLVHDVRKVIPENGIVALDNGMYKIWWARNYSTYGTSTLLLDNALATMGAGLPSAMVAAMLYPDRRVMAICGDGGFMMNSQELETAVRLKLNLVVLILNDGAYGMIRWKQAARNLSDFGLAFGNPDFVRYAESFGAKGARVMSVEALVPTLEAAFMEGGVHLVDVPIDYSDTRLPVDRLCDR</sequence>
<accession>A0A1G6U7J9</accession>
<dbReference type="InterPro" id="IPR045229">
    <property type="entry name" value="TPP_enz"/>
</dbReference>
<dbReference type="GO" id="GO:0030976">
    <property type="term" value="F:thiamine pyrophosphate binding"/>
    <property type="evidence" value="ECO:0007669"/>
    <property type="project" value="InterPro"/>
</dbReference>
<dbReference type="EMBL" id="FMZW01000010">
    <property type="protein sequence ID" value="SDD37360.1"/>
    <property type="molecule type" value="Genomic_DNA"/>
</dbReference>
<feature type="domain" description="Thiamine pyrophosphate enzyme central" evidence="4">
    <location>
        <begin position="205"/>
        <end position="336"/>
    </location>
</feature>
<evidence type="ECO:0000259" key="4">
    <source>
        <dbReference type="Pfam" id="PF00205"/>
    </source>
</evidence>
<dbReference type="GO" id="GO:0009099">
    <property type="term" value="P:L-valine biosynthetic process"/>
    <property type="evidence" value="ECO:0007669"/>
    <property type="project" value="TreeGrafter"/>
</dbReference>
<dbReference type="PANTHER" id="PTHR18968:SF129">
    <property type="entry name" value="ACETOLACTATE SYNTHASE"/>
    <property type="match status" value="1"/>
</dbReference>
<dbReference type="GO" id="GO:0003984">
    <property type="term" value="F:acetolactate synthase activity"/>
    <property type="evidence" value="ECO:0007669"/>
    <property type="project" value="TreeGrafter"/>
</dbReference>
<dbReference type="InterPro" id="IPR011766">
    <property type="entry name" value="TPP_enzyme_TPP-bd"/>
</dbReference>
<evidence type="ECO:0000256" key="2">
    <source>
        <dbReference type="ARBA" id="ARBA00023052"/>
    </source>
</evidence>
<dbReference type="NCBIfam" id="NF006187">
    <property type="entry name" value="PRK08322.1"/>
    <property type="match status" value="1"/>
</dbReference>
<comment type="similarity">
    <text evidence="1 3">Belongs to the TPP enzyme family.</text>
</comment>
<evidence type="ECO:0000259" key="5">
    <source>
        <dbReference type="Pfam" id="PF02775"/>
    </source>
</evidence>
<feature type="domain" description="Thiamine pyrophosphate enzyme N-terminal TPP-binding" evidence="6">
    <location>
        <begin position="19"/>
        <end position="133"/>
    </location>
</feature>
<dbReference type="GO" id="GO:0009097">
    <property type="term" value="P:isoleucine biosynthetic process"/>
    <property type="evidence" value="ECO:0007669"/>
    <property type="project" value="TreeGrafter"/>
</dbReference>
<evidence type="ECO:0000313" key="7">
    <source>
        <dbReference type="EMBL" id="SDD37360.1"/>
    </source>
</evidence>
<dbReference type="GO" id="GO:0005948">
    <property type="term" value="C:acetolactate synthase complex"/>
    <property type="evidence" value="ECO:0007669"/>
    <property type="project" value="TreeGrafter"/>
</dbReference>
<keyword evidence="2 3" id="KW-0786">Thiamine pyrophosphate</keyword>
<evidence type="ECO:0000313" key="8">
    <source>
        <dbReference type="Proteomes" id="UP000199245"/>
    </source>
</evidence>
<dbReference type="InterPro" id="IPR012001">
    <property type="entry name" value="Thiamin_PyroP_enz_TPP-bd_dom"/>
</dbReference>
<dbReference type="Proteomes" id="UP000199245">
    <property type="component" value="Unassembled WGS sequence"/>
</dbReference>